<feature type="domain" description="FAD synthetase" evidence="12">
    <location>
        <begin position="11"/>
        <end position="155"/>
    </location>
</feature>
<dbReference type="InterPro" id="IPR015864">
    <property type="entry name" value="FAD_synthase"/>
</dbReference>
<evidence type="ECO:0000313" key="13">
    <source>
        <dbReference type="EMBL" id="MBM7632282.1"/>
    </source>
</evidence>
<keyword evidence="5" id="KW-0288">FMN</keyword>
<dbReference type="InterPro" id="IPR014729">
    <property type="entry name" value="Rossmann-like_a/b/a_fold"/>
</dbReference>
<dbReference type="NCBIfam" id="TIGR00125">
    <property type="entry name" value="cyt_tran_rel"/>
    <property type="match status" value="1"/>
</dbReference>
<evidence type="ECO:0000313" key="14">
    <source>
        <dbReference type="Proteomes" id="UP000741863"/>
    </source>
</evidence>
<evidence type="ECO:0000256" key="10">
    <source>
        <dbReference type="ARBA" id="ARBA00022840"/>
    </source>
</evidence>
<evidence type="ECO:0000256" key="3">
    <source>
        <dbReference type="ARBA" id="ARBA00012393"/>
    </source>
</evidence>
<dbReference type="InterPro" id="IPR023468">
    <property type="entry name" value="Riboflavin_kinase"/>
</dbReference>
<evidence type="ECO:0000256" key="5">
    <source>
        <dbReference type="ARBA" id="ARBA00022643"/>
    </source>
</evidence>
<dbReference type="Pfam" id="PF06574">
    <property type="entry name" value="FAD_syn"/>
    <property type="match status" value="1"/>
</dbReference>
<evidence type="ECO:0000256" key="7">
    <source>
        <dbReference type="ARBA" id="ARBA00022695"/>
    </source>
</evidence>
<keyword evidence="10" id="KW-0067">ATP-binding</keyword>
<comment type="catalytic activity">
    <reaction evidence="11">
        <text>FMN + ATP + H(+) = FAD + diphosphate</text>
        <dbReference type="Rhea" id="RHEA:17237"/>
        <dbReference type="ChEBI" id="CHEBI:15378"/>
        <dbReference type="ChEBI" id="CHEBI:30616"/>
        <dbReference type="ChEBI" id="CHEBI:33019"/>
        <dbReference type="ChEBI" id="CHEBI:57692"/>
        <dbReference type="ChEBI" id="CHEBI:58210"/>
        <dbReference type="EC" id="2.7.7.2"/>
    </reaction>
</comment>
<comment type="pathway">
    <text evidence="1">Cofactor biosynthesis; FAD biosynthesis; FAD from FMN: step 1/1.</text>
</comment>
<keyword evidence="14" id="KW-1185">Reference proteome</keyword>
<evidence type="ECO:0000256" key="6">
    <source>
        <dbReference type="ARBA" id="ARBA00022679"/>
    </source>
</evidence>
<keyword evidence="13" id="KW-0418">Kinase</keyword>
<evidence type="ECO:0000256" key="11">
    <source>
        <dbReference type="ARBA" id="ARBA00049494"/>
    </source>
</evidence>
<dbReference type="Proteomes" id="UP000741863">
    <property type="component" value="Unassembled WGS sequence"/>
</dbReference>
<dbReference type="SUPFAM" id="SSF52374">
    <property type="entry name" value="Nucleotidylyl transferase"/>
    <property type="match status" value="1"/>
</dbReference>
<dbReference type="CDD" id="cd02064">
    <property type="entry name" value="FAD_synthetase_N"/>
    <property type="match status" value="1"/>
</dbReference>
<keyword evidence="4" id="KW-0285">Flavoprotein</keyword>
<name>A0ABS2PAE4_9BACL</name>
<dbReference type="GO" id="GO:0016779">
    <property type="term" value="F:nucleotidyltransferase activity"/>
    <property type="evidence" value="ECO:0007669"/>
    <property type="project" value="UniProtKB-KW"/>
</dbReference>
<evidence type="ECO:0000259" key="12">
    <source>
        <dbReference type="Pfam" id="PF06574"/>
    </source>
</evidence>
<dbReference type="GO" id="GO:0016301">
    <property type="term" value="F:kinase activity"/>
    <property type="evidence" value="ECO:0007669"/>
    <property type="project" value="UniProtKB-KW"/>
</dbReference>
<protein>
    <recommendedName>
        <fullName evidence="3">FAD synthase</fullName>
        <ecNumber evidence="3">2.7.7.2</ecNumber>
    </recommendedName>
</protein>
<evidence type="ECO:0000256" key="2">
    <source>
        <dbReference type="ARBA" id="ARBA00010214"/>
    </source>
</evidence>
<evidence type="ECO:0000256" key="1">
    <source>
        <dbReference type="ARBA" id="ARBA00004726"/>
    </source>
</evidence>
<reference evidence="13 14" key="1">
    <citation type="submission" date="2021-01" db="EMBL/GenBank/DDBJ databases">
        <title>Genomic Encyclopedia of Type Strains, Phase IV (KMG-IV): sequencing the most valuable type-strain genomes for metagenomic binning, comparative biology and taxonomic classification.</title>
        <authorList>
            <person name="Goeker M."/>
        </authorList>
    </citation>
    <scope>NUCLEOTIDE SEQUENCE [LARGE SCALE GENOMIC DNA]</scope>
    <source>
        <strain evidence="13 14">DSM 25540</strain>
    </source>
</reference>
<dbReference type="RefSeq" id="WP_204696414.1">
    <property type="nucleotide sequence ID" value="NZ_JAFBEC010000003.1"/>
</dbReference>
<keyword evidence="8" id="KW-0547">Nucleotide-binding</keyword>
<dbReference type="PANTHER" id="PTHR22749">
    <property type="entry name" value="RIBOFLAVIN KINASE/FMN ADENYLYLTRANSFERASE"/>
    <property type="match status" value="1"/>
</dbReference>
<dbReference type="InterPro" id="IPR004821">
    <property type="entry name" value="Cyt_trans-like"/>
</dbReference>
<organism evidence="13 14">
    <name type="scientific">Geomicrobium sediminis</name>
    <dbReference type="NCBI Taxonomy" id="1347788"/>
    <lineage>
        <taxon>Bacteria</taxon>
        <taxon>Bacillati</taxon>
        <taxon>Bacillota</taxon>
        <taxon>Bacilli</taxon>
        <taxon>Bacillales</taxon>
        <taxon>Geomicrobium</taxon>
    </lineage>
</organism>
<dbReference type="Gene3D" id="3.40.50.620">
    <property type="entry name" value="HUPs"/>
    <property type="match status" value="1"/>
</dbReference>
<keyword evidence="6" id="KW-0808">Transferase</keyword>
<accession>A0ABS2PAE4</accession>
<comment type="similarity">
    <text evidence="2">Belongs to the RibF family.</text>
</comment>
<gene>
    <name evidence="13" type="ORF">JOD17_001375</name>
</gene>
<comment type="caution">
    <text evidence="13">The sequence shown here is derived from an EMBL/GenBank/DDBJ whole genome shotgun (WGS) entry which is preliminary data.</text>
</comment>
<evidence type="ECO:0000256" key="4">
    <source>
        <dbReference type="ARBA" id="ARBA00022630"/>
    </source>
</evidence>
<dbReference type="PANTHER" id="PTHR22749:SF6">
    <property type="entry name" value="RIBOFLAVIN KINASE"/>
    <property type="match status" value="1"/>
</dbReference>
<proteinExistence type="inferred from homology"/>
<sequence>MKVSYNDTPTCEKSVVTIGAFDGLHLGHQELIAQSLREARRMNVPLVVYTFDPPPKVFLHGQLQLLSLDQKITLLKQYGVDTVIVATFNEQFMLRTVDEFIQYIQKLNPVSLWMGDDFRFGKNREGDVKTLQQSFNVQLFSKLTCEKGIRISSTRIRSLFKEGNSNKASQLLGRVSDHTNSKGVSVNDHYSKV</sequence>
<dbReference type="EMBL" id="JAFBEC010000003">
    <property type="protein sequence ID" value="MBM7632282.1"/>
    <property type="molecule type" value="Genomic_DNA"/>
</dbReference>
<keyword evidence="9" id="KW-0274">FAD</keyword>
<evidence type="ECO:0000256" key="9">
    <source>
        <dbReference type="ARBA" id="ARBA00022827"/>
    </source>
</evidence>
<keyword evidence="7 13" id="KW-0548">Nucleotidyltransferase</keyword>
<dbReference type="EC" id="2.7.7.2" evidence="3"/>
<evidence type="ECO:0000256" key="8">
    <source>
        <dbReference type="ARBA" id="ARBA00022741"/>
    </source>
</evidence>